<dbReference type="PANTHER" id="PTHR43065">
    <property type="entry name" value="SENSOR HISTIDINE KINASE"/>
    <property type="match status" value="1"/>
</dbReference>
<sequence>MTPSQPQTEAIPTETTIPQVSPKNPPLDRATLLSYLQKVPILASISEEDLDCLDDVERVEYPAGEVIAKQGETARYFYILLTGKVGIAYKRPDGVESSMAVLPPGSAFGELPLLANIQNPSTTSTLEPSLLLRLTDEEFWHLMTECPEVRKAILGNMAFRLQKMQSTTVQQEKMAALGTLAAGLMHELNNPGAAARRASSQLRENLLRMHELSARFTRIDLKPSQKQCLLDLQSHVLSAAPLQLNSLEQSDAEESLAEWMEGSNIENAWKLAPTLVSVGINAQELSCTRDSFDGTTFSDALNWVDALASSMQLVSTIEESIGRVSTLVTAVKSYAYEGKGQRQTININESLYATLVILGHKMREKQVTLEKSLDPQLPLLESSCSGLNQIWTNILDNAIDAVPEHGRIRVRTWAESEHDGKGVPTLCVTIEDDGPGIPLEVQPHIFDPFYTTKPVGVGTGLGLGIVYRIVESFGGTIRFSSVPGNTTFFVRIPAQLLDQSEVKAAS</sequence>
<dbReference type="PRINTS" id="PR00344">
    <property type="entry name" value="BCTRLSENSOR"/>
</dbReference>
<reference evidence="7" key="2">
    <citation type="submission" date="2019-02" db="EMBL/GenBank/DDBJ databases">
        <title>Granulicella sibirica sp. nov., a psychrotolerant acidobacterium isolated from an organic soil layer in forested tundra, West Siberia.</title>
        <authorList>
            <person name="Oshkin I.Y."/>
            <person name="Kulichevskaya I.S."/>
            <person name="Rijpstra W.I.C."/>
            <person name="Sinninghe Damste J.S."/>
            <person name="Rakitin A.L."/>
            <person name="Ravin N.V."/>
            <person name="Dedysh S.N."/>
        </authorList>
    </citation>
    <scope>NUCLEOTIDE SEQUENCE [LARGE SCALE GENOMIC DNA]</scope>
    <source>
        <strain evidence="7">AF10</strain>
    </source>
</reference>
<dbReference type="SUPFAM" id="SSF55874">
    <property type="entry name" value="ATPase domain of HSP90 chaperone/DNA topoisomerase II/histidine kinase"/>
    <property type="match status" value="1"/>
</dbReference>
<evidence type="ECO:0000313" key="6">
    <source>
        <dbReference type="EMBL" id="RXH55972.1"/>
    </source>
</evidence>
<evidence type="ECO:0000256" key="1">
    <source>
        <dbReference type="ARBA" id="ARBA00000085"/>
    </source>
</evidence>
<dbReference type="CDD" id="cd00038">
    <property type="entry name" value="CAP_ED"/>
    <property type="match status" value="1"/>
</dbReference>
<keyword evidence="7" id="KW-1185">Reference proteome</keyword>
<name>A0A4Q0SZW1_9BACT</name>
<dbReference type="Gene3D" id="2.60.120.10">
    <property type="entry name" value="Jelly Rolls"/>
    <property type="match status" value="1"/>
</dbReference>
<comment type="catalytic activity">
    <reaction evidence="1">
        <text>ATP + protein L-histidine = ADP + protein N-phospho-L-histidine.</text>
        <dbReference type="EC" id="2.7.13.3"/>
    </reaction>
</comment>
<dbReference type="EC" id="2.7.13.3" evidence="2"/>
<dbReference type="InterPro" id="IPR005467">
    <property type="entry name" value="His_kinase_dom"/>
</dbReference>
<gene>
    <name evidence="6" type="ORF">GRAN_2829</name>
</gene>
<proteinExistence type="predicted"/>
<comment type="caution">
    <text evidence="6">The sequence shown here is derived from an EMBL/GenBank/DDBJ whole genome shotgun (WGS) entry which is preliminary data.</text>
</comment>
<dbReference type="Proteomes" id="UP000289437">
    <property type="component" value="Unassembled WGS sequence"/>
</dbReference>
<dbReference type="EMBL" id="RDSM01000002">
    <property type="protein sequence ID" value="RXH55972.1"/>
    <property type="molecule type" value="Genomic_DNA"/>
</dbReference>
<dbReference type="PROSITE" id="PS50042">
    <property type="entry name" value="CNMP_BINDING_3"/>
    <property type="match status" value="1"/>
</dbReference>
<feature type="compositionally biased region" description="Polar residues" evidence="3">
    <location>
        <begin position="1"/>
        <end position="22"/>
    </location>
</feature>
<dbReference type="Pfam" id="PF02518">
    <property type="entry name" value="HATPase_c"/>
    <property type="match status" value="1"/>
</dbReference>
<dbReference type="InterPro" id="IPR014710">
    <property type="entry name" value="RmlC-like_jellyroll"/>
</dbReference>
<protein>
    <recommendedName>
        <fullName evidence="2">histidine kinase</fullName>
        <ecNumber evidence="2">2.7.13.3</ecNumber>
    </recommendedName>
</protein>
<dbReference type="SUPFAM" id="SSF51206">
    <property type="entry name" value="cAMP-binding domain-like"/>
    <property type="match status" value="1"/>
</dbReference>
<evidence type="ECO:0000259" key="5">
    <source>
        <dbReference type="PROSITE" id="PS50109"/>
    </source>
</evidence>
<dbReference type="SMART" id="SM00387">
    <property type="entry name" value="HATPase_c"/>
    <property type="match status" value="1"/>
</dbReference>
<feature type="domain" description="Cyclic nucleotide-binding" evidence="4">
    <location>
        <begin position="53"/>
        <end position="160"/>
    </location>
</feature>
<dbReference type="GO" id="GO:0004673">
    <property type="term" value="F:protein histidine kinase activity"/>
    <property type="evidence" value="ECO:0007669"/>
    <property type="project" value="UniProtKB-EC"/>
</dbReference>
<reference evidence="6 7" key="1">
    <citation type="submission" date="2018-11" db="EMBL/GenBank/DDBJ databases">
        <authorList>
            <person name="Mardanov A.V."/>
            <person name="Ravin N.V."/>
            <person name="Dedysh S.N."/>
        </authorList>
    </citation>
    <scope>NUCLEOTIDE SEQUENCE [LARGE SCALE GENOMIC DNA]</scope>
    <source>
        <strain evidence="6 7">AF10</strain>
    </source>
</reference>
<dbReference type="InterPro" id="IPR004358">
    <property type="entry name" value="Sig_transdc_His_kin-like_C"/>
</dbReference>
<dbReference type="InterPro" id="IPR018490">
    <property type="entry name" value="cNMP-bd_dom_sf"/>
</dbReference>
<accession>A0A4Q0SZW1</accession>
<dbReference type="SMART" id="SM00100">
    <property type="entry name" value="cNMP"/>
    <property type="match status" value="1"/>
</dbReference>
<dbReference type="Gene3D" id="1.10.287.130">
    <property type="match status" value="1"/>
</dbReference>
<dbReference type="RefSeq" id="WP_128913522.1">
    <property type="nucleotide sequence ID" value="NZ_RDSM01000002.1"/>
</dbReference>
<evidence type="ECO:0000256" key="3">
    <source>
        <dbReference type="SAM" id="MobiDB-lite"/>
    </source>
</evidence>
<dbReference type="AlphaFoldDB" id="A0A4Q0SZW1"/>
<evidence type="ECO:0000256" key="2">
    <source>
        <dbReference type="ARBA" id="ARBA00012438"/>
    </source>
</evidence>
<keyword evidence="6" id="KW-0808">Transferase</keyword>
<dbReference type="InterPro" id="IPR036890">
    <property type="entry name" value="HATPase_C_sf"/>
</dbReference>
<dbReference type="InterPro" id="IPR000595">
    <property type="entry name" value="cNMP-bd_dom"/>
</dbReference>
<dbReference type="InterPro" id="IPR003594">
    <property type="entry name" value="HATPase_dom"/>
</dbReference>
<feature type="region of interest" description="Disordered" evidence="3">
    <location>
        <begin position="1"/>
        <end position="24"/>
    </location>
</feature>
<feature type="domain" description="Histidine kinase" evidence="5">
    <location>
        <begin position="312"/>
        <end position="496"/>
    </location>
</feature>
<keyword evidence="6" id="KW-0418">Kinase</keyword>
<dbReference type="PANTHER" id="PTHR43065:SF48">
    <property type="entry name" value="HISTIDINE KINASE"/>
    <property type="match status" value="1"/>
</dbReference>
<evidence type="ECO:0000313" key="7">
    <source>
        <dbReference type="Proteomes" id="UP000289437"/>
    </source>
</evidence>
<organism evidence="6 7">
    <name type="scientific">Granulicella sibirica</name>
    <dbReference type="NCBI Taxonomy" id="2479048"/>
    <lineage>
        <taxon>Bacteria</taxon>
        <taxon>Pseudomonadati</taxon>
        <taxon>Acidobacteriota</taxon>
        <taxon>Terriglobia</taxon>
        <taxon>Terriglobales</taxon>
        <taxon>Acidobacteriaceae</taxon>
        <taxon>Granulicella</taxon>
    </lineage>
</organism>
<dbReference type="PROSITE" id="PS50109">
    <property type="entry name" value="HIS_KIN"/>
    <property type="match status" value="1"/>
</dbReference>
<evidence type="ECO:0000259" key="4">
    <source>
        <dbReference type="PROSITE" id="PS50042"/>
    </source>
</evidence>
<dbReference type="Pfam" id="PF00027">
    <property type="entry name" value="cNMP_binding"/>
    <property type="match status" value="1"/>
</dbReference>
<dbReference type="Gene3D" id="3.30.565.10">
    <property type="entry name" value="Histidine kinase-like ATPase, C-terminal domain"/>
    <property type="match status" value="1"/>
</dbReference>